<proteinExistence type="predicted"/>
<dbReference type="Proteomes" id="UP000351155">
    <property type="component" value="Unassembled WGS sequence"/>
</dbReference>
<accession>A0A484X221</accession>
<gene>
    <name evidence="1" type="ORF">NCTC12126_01576</name>
</gene>
<dbReference type="EMBL" id="CAADIW010000007">
    <property type="protein sequence ID" value="VFS16893.1"/>
    <property type="molecule type" value="Genomic_DNA"/>
</dbReference>
<sequence>MHIISEQDVNMNLDQYIEELKTLVNVDCGTQTVAGVATVAGIY</sequence>
<reference evidence="1 2" key="1">
    <citation type="submission" date="2019-03" db="EMBL/GenBank/DDBJ databases">
        <authorList>
            <consortium name="Pathogen Informatics"/>
        </authorList>
    </citation>
    <scope>NUCLEOTIDE SEQUENCE [LARGE SCALE GENOMIC DNA]</scope>
    <source>
        <strain evidence="1 2">NCTC12126</strain>
    </source>
</reference>
<organism evidence="1 2">
    <name type="scientific">Enterobacter cancerogenus</name>
    <dbReference type="NCBI Taxonomy" id="69218"/>
    <lineage>
        <taxon>Bacteria</taxon>
        <taxon>Pseudomonadati</taxon>
        <taxon>Pseudomonadota</taxon>
        <taxon>Gammaproteobacteria</taxon>
        <taxon>Enterobacterales</taxon>
        <taxon>Enterobacteriaceae</taxon>
        <taxon>Enterobacter</taxon>
        <taxon>Enterobacter cloacae complex</taxon>
    </lineage>
</organism>
<protein>
    <submittedName>
        <fullName evidence="1">Peptidase M20</fullName>
    </submittedName>
</protein>
<name>A0A484X221_9ENTR</name>
<evidence type="ECO:0000313" key="1">
    <source>
        <dbReference type="EMBL" id="VFS16893.1"/>
    </source>
</evidence>
<dbReference type="AlphaFoldDB" id="A0A484X221"/>
<evidence type="ECO:0000313" key="2">
    <source>
        <dbReference type="Proteomes" id="UP000351155"/>
    </source>
</evidence>